<organism evidence="2">
    <name type="scientific">Opuntia streptacantha</name>
    <name type="common">Prickly pear cactus</name>
    <name type="synonym">Opuntia cardona</name>
    <dbReference type="NCBI Taxonomy" id="393608"/>
    <lineage>
        <taxon>Eukaryota</taxon>
        <taxon>Viridiplantae</taxon>
        <taxon>Streptophyta</taxon>
        <taxon>Embryophyta</taxon>
        <taxon>Tracheophyta</taxon>
        <taxon>Spermatophyta</taxon>
        <taxon>Magnoliopsida</taxon>
        <taxon>eudicotyledons</taxon>
        <taxon>Gunneridae</taxon>
        <taxon>Pentapetalae</taxon>
        <taxon>Caryophyllales</taxon>
        <taxon>Cactineae</taxon>
        <taxon>Cactaceae</taxon>
        <taxon>Opuntioideae</taxon>
        <taxon>Opuntia</taxon>
    </lineage>
</organism>
<name>A0A7C8ZYH6_OPUST</name>
<dbReference type="EMBL" id="GISG01179609">
    <property type="protein sequence ID" value="MBA4653511.1"/>
    <property type="molecule type" value="Transcribed_RNA"/>
</dbReference>
<protein>
    <submittedName>
        <fullName evidence="2">Uncharacterized protein</fullName>
    </submittedName>
</protein>
<feature type="region of interest" description="Disordered" evidence="1">
    <location>
        <begin position="71"/>
        <end position="105"/>
    </location>
</feature>
<accession>A0A7C8ZYH6</accession>
<dbReference type="AlphaFoldDB" id="A0A7C8ZYH6"/>
<evidence type="ECO:0000256" key="1">
    <source>
        <dbReference type="SAM" id="MobiDB-lite"/>
    </source>
</evidence>
<reference evidence="2" key="2">
    <citation type="submission" date="2020-07" db="EMBL/GenBank/DDBJ databases">
        <authorList>
            <person name="Vera ALvarez R."/>
            <person name="Arias-Moreno D.M."/>
            <person name="Jimenez-Jacinto V."/>
            <person name="Jimenez-Bremont J.F."/>
            <person name="Swaminathan K."/>
            <person name="Moose S.P."/>
            <person name="Guerrero-Gonzalez M.L."/>
            <person name="Marino-Ramirez L."/>
            <person name="Landsman D."/>
            <person name="Rodriguez-Kessler M."/>
            <person name="Delgado-Sanchez P."/>
        </authorList>
    </citation>
    <scope>NUCLEOTIDE SEQUENCE</scope>
    <source>
        <tissue evidence="2">Cladode</tissue>
    </source>
</reference>
<feature type="compositionally biased region" description="Basic residues" evidence="1">
    <location>
        <begin position="18"/>
        <end position="28"/>
    </location>
</feature>
<feature type="compositionally biased region" description="Basic and acidic residues" evidence="1">
    <location>
        <begin position="80"/>
        <end position="99"/>
    </location>
</feature>
<evidence type="ECO:0000313" key="2">
    <source>
        <dbReference type="EMBL" id="MBA4653511.1"/>
    </source>
</evidence>
<sequence>MVEINSITGIPGSQIKNRIFKRKRKRKSSDKCSKRLSSPISYKRRSHNELGLYTYHHRCIFMIKGPKIKTKNKNHHRFRKTETEKEGIENRRRETESSKRAIGFI</sequence>
<reference evidence="2" key="1">
    <citation type="journal article" date="2013" name="J. Plant Res.">
        <title>Effect of fungi and light on seed germination of three Opuntia species from semiarid lands of central Mexico.</title>
        <authorList>
            <person name="Delgado-Sanchez P."/>
            <person name="Jimenez-Bremont J.F."/>
            <person name="Guerrero-Gonzalez Mde L."/>
            <person name="Flores J."/>
        </authorList>
    </citation>
    <scope>NUCLEOTIDE SEQUENCE</scope>
    <source>
        <tissue evidence="2">Cladode</tissue>
    </source>
</reference>
<feature type="region of interest" description="Disordered" evidence="1">
    <location>
        <begin position="15"/>
        <end position="40"/>
    </location>
</feature>
<proteinExistence type="predicted"/>